<dbReference type="OrthoDB" id="3358371at2759"/>
<dbReference type="EMBL" id="QGMG01000652">
    <property type="protein sequence ID" value="TVY52225.1"/>
    <property type="molecule type" value="Genomic_DNA"/>
</dbReference>
<protein>
    <submittedName>
        <fullName evidence="5">NmrA-like family domain-containing protein 1</fullName>
    </submittedName>
</protein>
<comment type="caution">
    <text evidence="5">The sequence shown here is derived from an EMBL/GenBank/DDBJ whole genome shotgun (WGS) entry which is preliminary data.</text>
</comment>
<dbReference type="PANTHER" id="PTHR42748">
    <property type="entry name" value="NITROGEN METABOLITE REPRESSION PROTEIN NMRA FAMILY MEMBER"/>
    <property type="match status" value="1"/>
</dbReference>
<evidence type="ECO:0000313" key="5">
    <source>
        <dbReference type="EMBL" id="TVY52225.1"/>
    </source>
</evidence>
<evidence type="ECO:0000313" key="6">
    <source>
        <dbReference type="Proteomes" id="UP000481288"/>
    </source>
</evidence>
<feature type="domain" description="NmrA-like" evidence="4">
    <location>
        <begin position="6"/>
        <end position="244"/>
    </location>
</feature>
<evidence type="ECO:0000256" key="2">
    <source>
        <dbReference type="ARBA" id="ARBA00022857"/>
    </source>
</evidence>
<dbReference type="InterPro" id="IPR008030">
    <property type="entry name" value="NmrA-like"/>
</dbReference>
<keyword evidence="3" id="KW-0560">Oxidoreductase</keyword>
<proteinExistence type="inferred from homology"/>
<evidence type="ECO:0000259" key="4">
    <source>
        <dbReference type="Pfam" id="PF05368"/>
    </source>
</evidence>
<evidence type="ECO:0000256" key="3">
    <source>
        <dbReference type="ARBA" id="ARBA00023002"/>
    </source>
</evidence>
<dbReference type="Pfam" id="PF05368">
    <property type="entry name" value="NmrA"/>
    <property type="match status" value="1"/>
</dbReference>
<accession>A0A7D8YVV4</accession>
<dbReference type="GO" id="GO:0016491">
    <property type="term" value="F:oxidoreductase activity"/>
    <property type="evidence" value="ECO:0007669"/>
    <property type="project" value="UniProtKB-KW"/>
</dbReference>
<organism evidence="5 6">
    <name type="scientific">Lachnellula cervina</name>
    <dbReference type="NCBI Taxonomy" id="1316786"/>
    <lineage>
        <taxon>Eukaryota</taxon>
        <taxon>Fungi</taxon>
        <taxon>Dikarya</taxon>
        <taxon>Ascomycota</taxon>
        <taxon>Pezizomycotina</taxon>
        <taxon>Leotiomycetes</taxon>
        <taxon>Helotiales</taxon>
        <taxon>Lachnaceae</taxon>
        <taxon>Lachnellula</taxon>
    </lineage>
</organism>
<dbReference type="InterPro" id="IPR036291">
    <property type="entry name" value="NAD(P)-bd_dom_sf"/>
</dbReference>
<evidence type="ECO:0000256" key="1">
    <source>
        <dbReference type="ARBA" id="ARBA00006328"/>
    </source>
</evidence>
<dbReference type="Proteomes" id="UP000481288">
    <property type="component" value="Unassembled WGS sequence"/>
</dbReference>
<reference evidence="5 6" key="1">
    <citation type="submission" date="2018-05" db="EMBL/GenBank/DDBJ databases">
        <title>Whole genome sequencing for identification of molecular markers to develop diagnostic detection tools for the regulated plant pathogen Lachnellula willkommii.</title>
        <authorList>
            <person name="Giroux E."/>
            <person name="Bilodeau G."/>
        </authorList>
    </citation>
    <scope>NUCLEOTIDE SEQUENCE [LARGE SCALE GENOMIC DNA]</scope>
    <source>
        <strain evidence="5 6">CBS 625.97</strain>
    </source>
</reference>
<gene>
    <name evidence="5" type="primary">NMRAL1_2</name>
    <name evidence="5" type="ORF">LCER1_G006755</name>
</gene>
<dbReference type="SUPFAM" id="SSF51735">
    <property type="entry name" value="NAD(P)-binding Rossmann-fold domains"/>
    <property type="match status" value="1"/>
</dbReference>
<dbReference type="GO" id="GO:0005634">
    <property type="term" value="C:nucleus"/>
    <property type="evidence" value="ECO:0007669"/>
    <property type="project" value="TreeGrafter"/>
</dbReference>
<name>A0A7D8YVV4_9HELO</name>
<dbReference type="InterPro" id="IPR051164">
    <property type="entry name" value="NmrA-like_oxidored"/>
</dbReference>
<sequence length="309" mass="32966">MPSPQTFFITGASGSQGGAVARKLLAAGHKVRALVRDPSKPTSLALQTQGATLIPGAYDDITALEEAATGCTGVFILTTPAKTPGQELRYAQNIIAASKGAGVKHAVCSTVTRAEQSERFAFTVPGNASVASYWEAKRGIQVAVQTAGFESWTILQPGWLMTNWIAPVTGFYFAELKGEKELISSFGEDTEIHLTDAEDVGGFAVKAFTEEGSGLRGKVVPVASEALTIGECAEAMSGVSGVKIGWMIKSEEDIEKAKNFSPLVATQLWQRYDGSKVDIEEVKSYGVPLTSFKQFLENHKEQLLAAVQD</sequence>
<keyword evidence="2" id="KW-0521">NADP</keyword>
<keyword evidence="6" id="KW-1185">Reference proteome</keyword>
<comment type="similarity">
    <text evidence="1">Belongs to the NmrA-type oxidoreductase family.</text>
</comment>
<dbReference type="Gene3D" id="3.40.50.720">
    <property type="entry name" value="NAD(P)-binding Rossmann-like Domain"/>
    <property type="match status" value="1"/>
</dbReference>
<dbReference type="PANTHER" id="PTHR42748:SF30">
    <property type="entry name" value="NMRA-LIKE DOMAIN-CONTAINING PROTEIN"/>
    <property type="match status" value="1"/>
</dbReference>
<dbReference type="AlphaFoldDB" id="A0A7D8YVV4"/>